<dbReference type="GO" id="GO:0006281">
    <property type="term" value="P:DNA repair"/>
    <property type="evidence" value="ECO:0007669"/>
    <property type="project" value="UniProtKB-KW"/>
</dbReference>
<keyword evidence="7" id="KW-1017">Isopeptide bond</keyword>
<comment type="subunit">
    <text evidence="26">Monomer and component of the SFPQ-NONO complex, which is probably a heterotetramer of two 52 kDa (NONO) and two 100 kDa (SFPQ) subunits. NONO is a component of spliceosome and U5.4/6 snRNP complexes. Interacts with CPNE4 (via VWFA domain). Forms heterodimers with PSPC1; this involves formation of a coiled coil domain by helices from both proteins. Part of complex consisting of SFPQ, NONO and MATR3. Part of a complex consisting of SFPQ, NONO and NR5A1. Part of a complex consisting of SFPQ, NONO and TOP1. Interacts with SPI1 and SPIB. Interacts with RNF43. Interacts with PER1 and PER2. Part of the HDP-RNP complex composed of at least HEXIM1, PRKDC, XRCC5, XRCC6, paraspeckle proteins (SFPQ, NONO, PSPC1, RBM14, and MATR3) and NEAT1 RNA. Interacts (via second RRM domain) with WASL; the interaction is direct. Component of a multiprotein complex with WASL and SFPQ. Interacts with ERCC6. Interacts (via DNA-binding domain) with TET1.</text>
</comment>
<evidence type="ECO:0000313" key="32">
    <source>
        <dbReference type="Ensembl" id="ENSBGRP00000041223.1"/>
    </source>
</evidence>
<evidence type="ECO:0000256" key="14">
    <source>
        <dbReference type="ARBA" id="ARBA00022859"/>
    </source>
</evidence>
<feature type="compositionally biased region" description="Low complexity" evidence="30">
    <location>
        <begin position="382"/>
        <end position="394"/>
    </location>
</feature>
<dbReference type="GO" id="GO:0001650">
    <property type="term" value="C:fibrillar center"/>
    <property type="evidence" value="ECO:0007669"/>
    <property type="project" value="Ensembl"/>
</dbReference>
<evidence type="ECO:0000256" key="13">
    <source>
        <dbReference type="ARBA" id="ARBA00022843"/>
    </source>
</evidence>
<keyword evidence="14" id="KW-0391">Immunity</keyword>
<dbReference type="AlphaFoldDB" id="A0A8B9YVM8"/>
<feature type="region of interest" description="Disordered" evidence="30">
    <location>
        <begin position="372"/>
        <end position="394"/>
    </location>
</feature>
<evidence type="ECO:0000256" key="6">
    <source>
        <dbReference type="ARBA" id="ARBA00022491"/>
    </source>
</evidence>
<evidence type="ECO:0000256" key="18">
    <source>
        <dbReference type="ARBA" id="ARBA00023054"/>
    </source>
</evidence>
<evidence type="ECO:0000256" key="24">
    <source>
        <dbReference type="ARBA" id="ARBA00023204"/>
    </source>
</evidence>
<evidence type="ECO:0000256" key="17">
    <source>
        <dbReference type="ARBA" id="ARBA00023015"/>
    </source>
</evidence>
<feature type="region of interest" description="Disordered" evidence="30">
    <location>
        <begin position="1"/>
        <end position="50"/>
    </location>
</feature>
<evidence type="ECO:0000256" key="16">
    <source>
        <dbReference type="ARBA" id="ARBA00022990"/>
    </source>
</evidence>
<dbReference type="GO" id="GO:0090575">
    <property type="term" value="C:RNA polymerase II transcription regulator complex"/>
    <property type="evidence" value="ECO:0007669"/>
    <property type="project" value="Ensembl"/>
</dbReference>
<dbReference type="GO" id="GO:0016363">
    <property type="term" value="C:nuclear matrix"/>
    <property type="evidence" value="ECO:0007669"/>
    <property type="project" value="Ensembl"/>
</dbReference>
<dbReference type="Gene3D" id="6.10.250.1170">
    <property type="match status" value="1"/>
</dbReference>
<keyword evidence="23" id="KW-0508">mRNA splicing</keyword>
<dbReference type="InterPro" id="IPR000504">
    <property type="entry name" value="RRM_dom"/>
</dbReference>
<evidence type="ECO:0000256" key="11">
    <source>
        <dbReference type="ARBA" id="ARBA00022737"/>
    </source>
</evidence>
<dbReference type="CDD" id="cd12588">
    <property type="entry name" value="RRM1_p54nrb"/>
    <property type="match status" value="1"/>
</dbReference>
<evidence type="ECO:0000256" key="2">
    <source>
        <dbReference type="ARBA" id="ARBA00004324"/>
    </source>
</evidence>
<evidence type="ECO:0000259" key="31">
    <source>
        <dbReference type="PROSITE" id="PS50102"/>
    </source>
</evidence>
<organism evidence="32 33">
    <name type="scientific">Bos mutus grunniens</name>
    <name type="common">Wild yak</name>
    <name type="synonym">Bos grunniens</name>
    <dbReference type="NCBI Taxonomy" id="30521"/>
    <lineage>
        <taxon>Eukaryota</taxon>
        <taxon>Metazoa</taxon>
        <taxon>Chordata</taxon>
        <taxon>Craniata</taxon>
        <taxon>Vertebrata</taxon>
        <taxon>Euteleostomi</taxon>
        <taxon>Mammalia</taxon>
        <taxon>Eutheria</taxon>
        <taxon>Laurasiatheria</taxon>
        <taxon>Artiodactyla</taxon>
        <taxon>Ruminantia</taxon>
        <taxon>Pecora</taxon>
        <taxon>Bovidae</taxon>
        <taxon>Bovinae</taxon>
        <taxon>Bos</taxon>
    </lineage>
</organism>
<dbReference type="GO" id="GO:0042802">
    <property type="term" value="F:identical protein binding"/>
    <property type="evidence" value="ECO:0007669"/>
    <property type="project" value="Ensembl"/>
</dbReference>
<keyword evidence="21" id="KW-0804">Transcription</keyword>
<evidence type="ECO:0000256" key="23">
    <source>
        <dbReference type="ARBA" id="ARBA00023187"/>
    </source>
</evidence>
<evidence type="ECO:0000256" key="12">
    <source>
        <dbReference type="ARBA" id="ARBA00022763"/>
    </source>
</evidence>
<evidence type="ECO:0000256" key="25">
    <source>
        <dbReference type="ARBA" id="ARBA00023242"/>
    </source>
</evidence>
<keyword evidence="24" id="KW-0234">DNA repair</keyword>
<keyword evidence="6" id="KW-0678">Repressor</keyword>
<evidence type="ECO:0000256" key="30">
    <source>
        <dbReference type="SAM" id="MobiDB-lite"/>
    </source>
</evidence>
<comment type="subcellular location">
    <subcellularLocation>
        <location evidence="1">Chromosome</location>
    </subcellularLocation>
    <subcellularLocation>
        <location evidence="2">Nucleus speckle</location>
    </subcellularLocation>
    <subcellularLocation>
        <location evidence="3">Nucleus</location>
        <location evidence="3">Nucleolus</location>
    </subcellularLocation>
</comment>
<dbReference type="GO" id="GO:0002218">
    <property type="term" value="P:activation of innate immune response"/>
    <property type="evidence" value="ECO:0007669"/>
    <property type="project" value="Ensembl"/>
</dbReference>
<dbReference type="InterPro" id="IPR012975">
    <property type="entry name" value="NOPS"/>
</dbReference>
<keyword evidence="17" id="KW-0805">Transcription regulation</keyword>
<dbReference type="GO" id="GO:0045892">
    <property type="term" value="P:negative regulation of DNA-templated transcription"/>
    <property type="evidence" value="ECO:0007669"/>
    <property type="project" value="Ensembl"/>
</dbReference>
<evidence type="ECO:0000256" key="3">
    <source>
        <dbReference type="ARBA" id="ARBA00004604"/>
    </source>
</evidence>
<feature type="domain" description="RRM" evidence="31">
    <location>
        <begin position="73"/>
        <end position="145"/>
    </location>
</feature>
<keyword evidence="11" id="KW-0677">Repeat</keyword>
<keyword evidence="22" id="KW-0233">DNA recombination</keyword>
<keyword evidence="20" id="KW-0010">Activator</keyword>
<dbReference type="GO" id="GO:0003677">
    <property type="term" value="F:DNA binding"/>
    <property type="evidence" value="ECO:0007669"/>
    <property type="project" value="UniProtKB-KW"/>
</dbReference>
<keyword evidence="4" id="KW-0158">Chromosome</keyword>
<feature type="coiled-coil region" evidence="29">
    <location>
        <begin position="250"/>
        <end position="343"/>
    </location>
</feature>
<dbReference type="InterPro" id="IPR012677">
    <property type="entry name" value="Nucleotide-bd_a/b_plait_sf"/>
</dbReference>
<dbReference type="FunFam" id="3.30.70.330:FF:000226">
    <property type="entry name" value="Non-POU domain-containing octamer-binding protein"/>
    <property type="match status" value="1"/>
</dbReference>
<evidence type="ECO:0000256" key="10">
    <source>
        <dbReference type="ARBA" id="ARBA00022664"/>
    </source>
</evidence>
<sequence>MQSNKTFNLEKQNHTPRKHHQHHHQQHHQQQQQQPPPPPMPANGQQASSQNEGLTIDLKNFRKPGEKTFTQRSRLFVGNLPPDITEEEMRKLFEKYGKAGEVFIHKDKGFGFIRLETRTLAEIAKVELDNMPLRGKQLRVRFACHSASLTVRNLPQYVSNELLEEAFSVFGQVERAVVIVDDRGRPSGKGIVEFSGKPAARKALDRCSEGSFLLTTHCLESWTEEREQPPRFAQPGSFEYEYAMRWKALIEMEKQQQDQVDRNIKEAREKLEMEMEAARHEHQVMLMRQDLMRRQEELRRMEELHNQEVQKRKQLELRQEEERRRREEEMRRQQEEMMRRQQEGFKEPSLMRYISRAMGINNRGAMPPAPVPAGTPAPPGPATMMPDGTLGLTPPTTERFGQAATMEGIGAIGGTLLHSTAAPGAEFAPNKRPILIKLEYVGGRG</sequence>
<evidence type="ECO:0000256" key="22">
    <source>
        <dbReference type="ARBA" id="ARBA00023172"/>
    </source>
</evidence>
<dbReference type="GO" id="GO:0008380">
    <property type="term" value="P:RNA splicing"/>
    <property type="evidence" value="ECO:0007669"/>
    <property type="project" value="UniProtKB-KW"/>
</dbReference>
<dbReference type="InterPro" id="IPR034552">
    <property type="entry name" value="p54nrb_RRM1"/>
</dbReference>
<evidence type="ECO:0000256" key="19">
    <source>
        <dbReference type="ARBA" id="ARBA00023125"/>
    </source>
</evidence>
<dbReference type="Pfam" id="PF08075">
    <property type="entry name" value="NOPS"/>
    <property type="match status" value="1"/>
</dbReference>
<evidence type="ECO:0000256" key="27">
    <source>
        <dbReference type="ARBA" id="ARBA00068166"/>
    </source>
</evidence>
<dbReference type="GO" id="GO:0006397">
    <property type="term" value="P:mRNA processing"/>
    <property type="evidence" value="ECO:0007669"/>
    <property type="project" value="UniProtKB-KW"/>
</dbReference>
<evidence type="ECO:0000256" key="20">
    <source>
        <dbReference type="ARBA" id="ARBA00023159"/>
    </source>
</evidence>
<dbReference type="Gene3D" id="3.30.70.330">
    <property type="match status" value="2"/>
</dbReference>
<dbReference type="SUPFAM" id="SSF54928">
    <property type="entry name" value="RNA-binding domain, RBD"/>
    <property type="match status" value="1"/>
</dbReference>
<reference evidence="32" key="1">
    <citation type="submission" date="2019-05" db="EMBL/GenBank/DDBJ databases">
        <authorList>
            <person name="Zhang S."/>
            <person name="Liu J."/>
        </authorList>
    </citation>
    <scope>NUCLEOTIDE SEQUENCE [LARGE SCALE GENOMIC DNA]</scope>
</reference>
<accession>A0A8B9YVM8</accession>
<evidence type="ECO:0000256" key="7">
    <source>
        <dbReference type="ARBA" id="ARBA00022499"/>
    </source>
</evidence>
<feature type="domain" description="RRM" evidence="31">
    <location>
        <begin position="147"/>
        <end position="235"/>
    </location>
</feature>
<dbReference type="GeneTree" id="ENSGT00940000154442"/>
<gene>
    <name evidence="32" type="primary">NONO</name>
</gene>
<dbReference type="FunFam" id="3.30.70.330:FF:000043">
    <property type="entry name" value="paraspeckle component 1 isoform X1"/>
    <property type="match status" value="1"/>
</dbReference>
<dbReference type="GO" id="GO:0003723">
    <property type="term" value="F:RNA binding"/>
    <property type="evidence" value="ECO:0007669"/>
    <property type="project" value="UniProtKB-UniRule"/>
</dbReference>
<evidence type="ECO:0000256" key="4">
    <source>
        <dbReference type="ARBA" id="ARBA00022454"/>
    </source>
</evidence>
<keyword evidence="16" id="KW-0007">Acetylation</keyword>
<keyword evidence="19" id="KW-0238">DNA-binding</keyword>
<keyword evidence="33" id="KW-1185">Reference proteome</keyword>
<keyword evidence="10" id="KW-0507">mRNA processing</keyword>
<evidence type="ECO:0000256" key="28">
    <source>
        <dbReference type="PROSITE-ProRule" id="PRU00176"/>
    </source>
</evidence>
<evidence type="ECO:0000256" key="29">
    <source>
        <dbReference type="SAM" id="Coils"/>
    </source>
</evidence>
<evidence type="ECO:0000256" key="5">
    <source>
        <dbReference type="ARBA" id="ARBA00022481"/>
    </source>
</evidence>
<name>A0A8B9YVM8_BOSMU</name>
<evidence type="ECO:0000256" key="8">
    <source>
        <dbReference type="ARBA" id="ARBA00022553"/>
    </source>
</evidence>
<dbReference type="PANTHER" id="PTHR23189">
    <property type="entry name" value="RNA RECOGNITION MOTIF-CONTAINING"/>
    <property type="match status" value="1"/>
</dbReference>
<dbReference type="GO" id="GO:0042752">
    <property type="term" value="P:regulation of circadian rhythm"/>
    <property type="evidence" value="ECO:0007669"/>
    <property type="project" value="Ensembl"/>
</dbReference>
<keyword evidence="5" id="KW-0488">Methylation</keyword>
<evidence type="ECO:0000256" key="26">
    <source>
        <dbReference type="ARBA" id="ARBA00063155"/>
    </source>
</evidence>
<keyword evidence="9" id="KW-0399">Innate immunity</keyword>
<keyword evidence="13" id="KW-0832">Ubl conjugation</keyword>
<dbReference type="Ensembl" id="ENSBGRT00000047801.1">
    <property type="protein sequence ID" value="ENSBGRP00000041223.1"/>
    <property type="gene ID" value="ENSBGRG00000025854.1"/>
</dbReference>
<dbReference type="InterPro" id="IPR035979">
    <property type="entry name" value="RBD_domain_sf"/>
</dbReference>
<keyword evidence="12" id="KW-0227">DNA damage</keyword>
<keyword evidence="8" id="KW-0597">Phosphoprotein</keyword>
<reference evidence="32" key="3">
    <citation type="submission" date="2025-09" db="UniProtKB">
        <authorList>
            <consortium name="Ensembl"/>
        </authorList>
    </citation>
    <scope>IDENTIFICATION</scope>
</reference>
<protein>
    <recommendedName>
        <fullName evidence="27">Non-POU domain-containing octamer-binding protein</fullName>
    </recommendedName>
</protein>
<dbReference type="SMART" id="SM00360">
    <property type="entry name" value="RRM"/>
    <property type="match status" value="2"/>
</dbReference>
<keyword evidence="15 28" id="KW-0694">RNA-binding</keyword>
<dbReference type="Proteomes" id="UP000694520">
    <property type="component" value="Chromosome X"/>
</dbReference>
<dbReference type="GO" id="GO:0003682">
    <property type="term" value="F:chromatin binding"/>
    <property type="evidence" value="ECO:0007669"/>
    <property type="project" value="Ensembl"/>
</dbReference>
<proteinExistence type="predicted"/>
<evidence type="ECO:0000256" key="1">
    <source>
        <dbReference type="ARBA" id="ARBA00004286"/>
    </source>
</evidence>
<evidence type="ECO:0000313" key="33">
    <source>
        <dbReference type="Proteomes" id="UP000694520"/>
    </source>
</evidence>
<feature type="compositionally biased region" description="Basic residues" evidence="30">
    <location>
        <begin position="14"/>
        <end position="27"/>
    </location>
</feature>
<keyword evidence="25" id="KW-0539">Nucleus</keyword>
<dbReference type="GO" id="GO:0005694">
    <property type="term" value="C:chromosome"/>
    <property type="evidence" value="ECO:0007669"/>
    <property type="project" value="UniProtKB-SubCell"/>
</dbReference>
<reference evidence="32" key="2">
    <citation type="submission" date="2025-08" db="UniProtKB">
        <authorList>
            <consortium name="Ensembl"/>
        </authorList>
    </citation>
    <scope>IDENTIFICATION</scope>
</reference>
<dbReference type="GO" id="GO:0045087">
    <property type="term" value="P:innate immune response"/>
    <property type="evidence" value="ECO:0007669"/>
    <property type="project" value="UniProtKB-KW"/>
</dbReference>
<dbReference type="GO" id="GO:0042382">
    <property type="term" value="C:paraspeckles"/>
    <property type="evidence" value="ECO:0007669"/>
    <property type="project" value="Ensembl"/>
</dbReference>
<feature type="compositionally biased region" description="Pro residues" evidence="30">
    <location>
        <begin position="372"/>
        <end position="381"/>
    </location>
</feature>
<dbReference type="Pfam" id="PF00076">
    <property type="entry name" value="RRM_1"/>
    <property type="match status" value="2"/>
</dbReference>
<dbReference type="GO" id="GO:1903377">
    <property type="term" value="P:negative regulation of oxidative stress-induced neuron intrinsic apoptotic signaling pathway"/>
    <property type="evidence" value="ECO:0007669"/>
    <property type="project" value="Ensembl"/>
</dbReference>
<dbReference type="GO" id="GO:0006310">
    <property type="term" value="P:DNA recombination"/>
    <property type="evidence" value="ECO:0007669"/>
    <property type="project" value="UniProtKB-KW"/>
</dbReference>
<feature type="compositionally biased region" description="Polar residues" evidence="30">
    <location>
        <begin position="1"/>
        <end position="10"/>
    </location>
</feature>
<dbReference type="GO" id="GO:0016607">
    <property type="term" value="C:nuclear speck"/>
    <property type="evidence" value="ECO:0007669"/>
    <property type="project" value="UniProtKB-SubCell"/>
</dbReference>
<evidence type="ECO:0000256" key="15">
    <source>
        <dbReference type="ARBA" id="ARBA00022884"/>
    </source>
</evidence>
<evidence type="ECO:0000256" key="9">
    <source>
        <dbReference type="ARBA" id="ARBA00022588"/>
    </source>
</evidence>
<dbReference type="PROSITE" id="PS50102">
    <property type="entry name" value="RRM"/>
    <property type="match status" value="2"/>
</dbReference>
<evidence type="ECO:0000256" key="21">
    <source>
        <dbReference type="ARBA" id="ARBA00023163"/>
    </source>
</evidence>
<keyword evidence="18 29" id="KW-0175">Coiled coil</keyword>